<dbReference type="SUPFAM" id="SSF46785">
    <property type="entry name" value="Winged helix' DNA-binding domain"/>
    <property type="match status" value="1"/>
</dbReference>
<dbReference type="PANTHER" id="PTHR33169">
    <property type="entry name" value="PADR-FAMILY TRANSCRIPTIONAL REGULATOR"/>
    <property type="match status" value="1"/>
</dbReference>
<name>A0A839QHR6_9MICC</name>
<dbReference type="InterPro" id="IPR036388">
    <property type="entry name" value="WH-like_DNA-bd_sf"/>
</dbReference>
<evidence type="ECO:0000313" key="2">
    <source>
        <dbReference type="EMBL" id="MBB2995918.1"/>
    </source>
</evidence>
<dbReference type="Pfam" id="PF03551">
    <property type="entry name" value="PadR"/>
    <property type="match status" value="1"/>
</dbReference>
<dbReference type="GO" id="GO:0003677">
    <property type="term" value="F:DNA binding"/>
    <property type="evidence" value="ECO:0007669"/>
    <property type="project" value="UniProtKB-KW"/>
</dbReference>
<gene>
    <name evidence="2" type="ORF">E9229_002109</name>
</gene>
<evidence type="ECO:0000313" key="3">
    <source>
        <dbReference type="Proteomes" id="UP000523000"/>
    </source>
</evidence>
<dbReference type="AlphaFoldDB" id="A0A839QHR6"/>
<accession>A0A839QHR6</accession>
<evidence type="ECO:0000259" key="1">
    <source>
        <dbReference type="Pfam" id="PF03551"/>
    </source>
</evidence>
<keyword evidence="3" id="KW-1185">Reference proteome</keyword>
<feature type="domain" description="Transcription regulator PadR N-terminal" evidence="1">
    <location>
        <begin position="12"/>
        <end position="83"/>
    </location>
</feature>
<keyword evidence="2" id="KW-0238">DNA-binding</keyword>
<dbReference type="InterPro" id="IPR052509">
    <property type="entry name" value="Metal_resp_DNA-bind_regulator"/>
</dbReference>
<dbReference type="InterPro" id="IPR005149">
    <property type="entry name" value="Tscrpt_reg_PadR_N"/>
</dbReference>
<dbReference type="Gene3D" id="1.10.10.10">
    <property type="entry name" value="Winged helix-like DNA-binding domain superfamily/Winged helix DNA-binding domain"/>
    <property type="match status" value="1"/>
</dbReference>
<dbReference type="PANTHER" id="PTHR33169:SF14">
    <property type="entry name" value="TRANSCRIPTIONAL REGULATOR RV3488"/>
    <property type="match status" value="1"/>
</dbReference>
<reference evidence="2 3" key="1">
    <citation type="submission" date="2020-08" db="EMBL/GenBank/DDBJ databases">
        <title>Sequencing the genomes of 1000 actinobacteria strains.</title>
        <authorList>
            <person name="Klenk H.-P."/>
        </authorList>
    </citation>
    <scope>NUCLEOTIDE SEQUENCE [LARGE SCALE GENOMIC DNA]</scope>
    <source>
        <strain evidence="2 3">DSM 22826</strain>
    </source>
</reference>
<dbReference type="EMBL" id="JACHVS010000001">
    <property type="protein sequence ID" value="MBB2995918.1"/>
    <property type="molecule type" value="Genomic_DNA"/>
</dbReference>
<dbReference type="RefSeq" id="WP_183511113.1">
    <property type="nucleotide sequence ID" value="NZ_BAABGK010000042.1"/>
</dbReference>
<sequence length="118" mass="12810">MEEPLSETTFWILTALAGERRHGYGIMQQIEASGNGSTLKVTTLYAALERLDRAGLVKPDGEEIVKGRSRRYFRLTDAGALALVREVARLEARARVAGERLAAARLGPAFRPAGQATA</sequence>
<organism evidence="2 3">
    <name type="scientific">Paeniglutamicibacter cryotolerans</name>
    <dbReference type="NCBI Taxonomy" id="670079"/>
    <lineage>
        <taxon>Bacteria</taxon>
        <taxon>Bacillati</taxon>
        <taxon>Actinomycetota</taxon>
        <taxon>Actinomycetes</taxon>
        <taxon>Micrococcales</taxon>
        <taxon>Micrococcaceae</taxon>
        <taxon>Paeniglutamicibacter</taxon>
    </lineage>
</organism>
<protein>
    <submittedName>
        <fullName evidence="2">DNA-binding PadR family transcriptional regulator</fullName>
    </submittedName>
</protein>
<proteinExistence type="predicted"/>
<dbReference type="Proteomes" id="UP000523000">
    <property type="component" value="Unassembled WGS sequence"/>
</dbReference>
<dbReference type="InterPro" id="IPR036390">
    <property type="entry name" value="WH_DNA-bd_sf"/>
</dbReference>
<comment type="caution">
    <text evidence="2">The sequence shown here is derived from an EMBL/GenBank/DDBJ whole genome shotgun (WGS) entry which is preliminary data.</text>
</comment>